<keyword evidence="3 8" id="KW-0863">Zinc-finger</keyword>
<protein>
    <recommendedName>
        <fullName evidence="10">GATA-type domain-containing protein</fullName>
    </recommendedName>
</protein>
<dbReference type="InterPro" id="IPR013860">
    <property type="entry name" value="AreA_GATA"/>
</dbReference>
<feature type="region of interest" description="Disordered" evidence="9">
    <location>
        <begin position="182"/>
        <end position="217"/>
    </location>
</feature>
<dbReference type="Proteomes" id="UP000053815">
    <property type="component" value="Unassembled WGS sequence"/>
</dbReference>
<proteinExistence type="predicted"/>
<feature type="region of interest" description="Disordered" evidence="9">
    <location>
        <begin position="248"/>
        <end position="286"/>
    </location>
</feature>
<feature type="region of interest" description="Disordered" evidence="9">
    <location>
        <begin position="1"/>
        <end position="84"/>
    </location>
</feature>
<keyword evidence="6" id="KW-0804">Transcription</keyword>
<dbReference type="PANTHER" id="PTHR10071:SF281">
    <property type="entry name" value="BOX A-BINDING FACTOR-RELATED"/>
    <property type="match status" value="1"/>
</dbReference>
<dbReference type="InterPro" id="IPR000679">
    <property type="entry name" value="Znf_GATA"/>
</dbReference>
<keyword evidence="2" id="KW-0479">Metal-binding</keyword>
<feature type="compositionally biased region" description="Polar residues" evidence="9">
    <location>
        <begin position="781"/>
        <end position="795"/>
    </location>
</feature>
<dbReference type="PROSITE" id="PS00344">
    <property type="entry name" value="GATA_ZN_FINGER_1"/>
    <property type="match status" value="1"/>
</dbReference>
<dbReference type="PRINTS" id="PR00619">
    <property type="entry name" value="GATAZNFINGER"/>
</dbReference>
<keyword evidence="7" id="KW-0539">Nucleus</keyword>
<dbReference type="AlphaFoldDB" id="A0A0C9MS11"/>
<dbReference type="STRING" id="91626.A0A0C9MS11"/>
<dbReference type="GO" id="GO:0000981">
    <property type="term" value="F:DNA-binding transcription factor activity, RNA polymerase II-specific"/>
    <property type="evidence" value="ECO:0007669"/>
    <property type="project" value="TreeGrafter"/>
</dbReference>
<dbReference type="OrthoDB" id="515401at2759"/>
<sequence>MQNSSFESSDSKSKYPELQLNELKKKGTLDRTAAALSPKTPPAVTAALLSDSLFPPRKPKAMIEDSDEEDSDTEDDKKGKKEDPLATQVWRLYTKAKDTLPNGSRLENLTWRMMAMTLNKKKKAEAEAAEAAEKERIKYEQQDDEMEENTISPPPPDDTTTLLSSSAPPYMLDFMGNAMAHQHNTASHHHHQQHQQQQHQHQQQQQQHQQQQLQYQQQQYHHQVQQLHEQKRNVMVYGSARASTPSNLYMTSLNSSSSSSSLNISNSNMNRHNSTSSNTSTGNSANQNMFSNVYGTNSITIPADMDMSEDYRDSTISPLSTASSFQPSTSMESTHFNYFSQSVPSYHNNNHSNSMQSSFLNQQQQQQSPTTSGLFPQLGSTLPESQQSAFFGSTPNENTPSPAAYSPAQSNNAGAMSFEDLLTMYYVNGNTAAAAAAAAAVAVAGTSPSNVATSTSTNTSNNGNMLISKNSNEAPAISHLSTSFPLPQSQDVLLTPNGHSPGAASSLGTSYGNSTNSLSRLHEQSSPSSIGGSPNNLETLSSSPKQQVNQDKTSQEETPLHNKKDNNSNNNTTGGSSGSSSGSSSNSNTKCTNCSTTTTPLWRRNPEGQPLCNACGLFLKLHGVVRPLSLKTDVIKKRNRSGNSNTTVATQKSNTNTTSNSMGMNINGGKKPNPFLQQSPMPTMGSNLNTAQGMMYKRSSGSGNMVNIAPTIQQSGGGSNGRPITFATSRWGSQTITKRQRRHSIDDKAQQSQQQQQQQQQQQTQLQQQQQQQGVFRIGSLGSNQHNFPPSSSSS</sequence>
<dbReference type="InterPro" id="IPR013088">
    <property type="entry name" value="Znf_NHR/GATA"/>
</dbReference>
<evidence type="ECO:0000259" key="10">
    <source>
        <dbReference type="PROSITE" id="PS50114"/>
    </source>
</evidence>
<feature type="region of interest" description="Disordered" evidence="9">
    <location>
        <begin position="125"/>
        <end position="167"/>
    </location>
</feature>
<reference evidence="11" key="1">
    <citation type="submission" date="2014-09" db="EMBL/GenBank/DDBJ databases">
        <title>Draft genome sequence of an oleaginous Mucoromycotina fungus Mucor ambiguus NBRC6742.</title>
        <authorList>
            <person name="Takeda I."/>
            <person name="Yamane N."/>
            <person name="Morita T."/>
            <person name="Tamano K."/>
            <person name="Machida M."/>
            <person name="Baker S."/>
            <person name="Koike H."/>
        </authorList>
    </citation>
    <scope>NUCLEOTIDE SEQUENCE</scope>
    <source>
        <strain evidence="11">NBRC 6742</strain>
    </source>
</reference>
<gene>
    <name evidence="11" type="ORF">MAM1_0332c09772</name>
</gene>
<feature type="compositionally biased region" description="Basic and acidic residues" evidence="9">
    <location>
        <begin position="131"/>
        <end position="141"/>
    </location>
</feature>
<feature type="region of interest" description="Disordered" evidence="9">
    <location>
        <begin position="347"/>
        <end position="408"/>
    </location>
</feature>
<organism evidence="11">
    <name type="scientific">Mucor ambiguus</name>
    <dbReference type="NCBI Taxonomy" id="91626"/>
    <lineage>
        <taxon>Eukaryota</taxon>
        <taxon>Fungi</taxon>
        <taxon>Fungi incertae sedis</taxon>
        <taxon>Mucoromycota</taxon>
        <taxon>Mucoromycotina</taxon>
        <taxon>Mucoromycetes</taxon>
        <taxon>Mucorales</taxon>
        <taxon>Mucorineae</taxon>
        <taxon>Mucoraceae</taxon>
        <taxon>Mucor</taxon>
    </lineage>
</organism>
<name>A0A0C9MS11_9FUNG</name>
<dbReference type="GO" id="GO:0005634">
    <property type="term" value="C:nucleus"/>
    <property type="evidence" value="ECO:0007669"/>
    <property type="project" value="UniProtKB-SubCell"/>
</dbReference>
<feature type="compositionally biased region" description="Polar residues" evidence="9">
    <location>
        <begin position="369"/>
        <end position="408"/>
    </location>
</feature>
<evidence type="ECO:0000256" key="7">
    <source>
        <dbReference type="ARBA" id="ARBA00023242"/>
    </source>
</evidence>
<dbReference type="EMBL" id="DF836621">
    <property type="protein sequence ID" value="GAN10234.1"/>
    <property type="molecule type" value="Genomic_DNA"/>
</dbReference>
<evidence type="ECO:0000256" key="4">
    <source>
        <dbReference type="ARBA" id="ARBA00022833"/>
    </source>
</evidence>
<evidence type="ECO:0000256" key="6">
    <source>
        <dbReference type="ARBA" id="ARBA00023163"/>
    </source>
</evidence>
<dbReference type="Pfam" id="PF00320">
    <property type="entry name" value="GATA"/>
    <property type="match status" value="1"/>
</dbReference>
<evidence type="ECO:0000313" key="11">
    <source>
        <dbReference type="EMBL" id="GAN10234.1"/>
    </source>
</evidence>
<dbReference type="GO" id="GO:0000978">
    <property type="term" value="F:RNA polymerase II cis-regulatory region sequence-specific DNA binding"/>
    <property type="evidence" value="ECO:0007669"/>
    <property type="project" value="TreeGrafter"/>
</dbReference>
<feature type="compositionally biased region" description="Low complexity" evidence="9">
    <location>
        <begin position="750"/>
        <end position="773"/>
    </location>
</feature>
<feature type="compositionally biased region" description="Low complexity" evidence="9">
    <location>
        <begin position="525"/>
        <end position="536"/>
    </location>
</feature>
<dbReference type="GO" id="GO:0045944">
    <property type="term" value="P:positive regulation of transcription by RNA polymerase II"/>
    <property type="evidence" value="ECO:0007669"/>
    <property type="project" value="TreeGrafter"/>
</dbReference>
<evidence type="ECO:0000256" key="3">
    <source>
        <dbReference type="ARBA" id="ARBA00022771"/>
    </source>
</evidence>
<feature type="domain" description="GATA-type" evidence="10">
    <location>
        <begin position="585"/>
        <end position="638"/>
    </location>
</feature>
<feature type="compositionally biased region" description="Low complexity" evidence="9">
    <location>
        <begin position="448"/>
        <end position="464"/>
    </location>
</feature>
<feature type="compositionally biased region" description="Acidic residues" evidence="9">
    <location>
        <begin position="64"/>
        <end position="74"/>
    </location>
</feature>
<dbReference type="PANTHER" id="PTHR10071">
    <property type="entry name" value="TRANSCRIPTION FACTOR GATA FAMILY MEMBER"/>
    <property type="match status" value="1"/>
</dbReference>
<keyword evidence="5" id="KW-0805">Transcription regulation</keyword>
<feature type="region of interest" description="Disordered" evidence="9">
    <location>
        <begin position="711"/>
        <end position="795"/>
    </location>
</feature>
<dbReference type="Pfam" id="PF08550">
    <property type="entry name" value="GATA_AreA"/>
    <property type="match status" value="1"/>
</dbReference>
<feature type="compositionally biased region" description="Basic and acidic residues" evidence="9">
    <location>
        <begin position="553"/>
        <end position="566"/>
    </location>
</feature>
<evidence type="ECO:0000256" key="1">
    <source>
        <dbReference type="ARBA" id="ARBA00004123"/>
    </source>
</evidence>
<feature type="region of interest" description="Disordered" evidence="9">
    <location>
        <begin position="488"/>
        <end position="606"/>
    </location>
</feature>
<dbReference type="GO" id="GO:0008270">
    <property type="term" value="F:zinc ion binding"/>
    <property type="evidence" value="ECO:0007669"/>
    <property type="project" value="UniProtKB-KW"/>
</dbReference>
<feature type="compositionally biased region" description="Polar residues" evidence="9">
    <location>
        <begin position="506"/>
        <end position="519"/>
    </location>
</feature>
<evidence type="ECO:0000256" key="2">
    <source>
        <dbReference type="ARBA" id="ARBA00022723"/>
    </source>
</evidence>
<feature type="compositionally biased region" description="Low complexity" evidence="9">
    <location>
        <begin position="347"/>
        <end position="368"/>
    </location>
</feature>
<evidence type="ECO:0000256" key="8">
    <source>
        <dbReference type="PROSITE-ProRule" id="PRU00094"/>
    </source>
</evidence>
<feature type="compositionally biased region" description="Low complexity" evidence="9">
    <location>
        <begin position="567"/>
        <end position="599"/>
    </location>
</feature>
<evidence type="ECO:0000256" key="9">
    <source>
        <dbReference type="SAM" id="MobiDB-lite"/>
    </source>
</evidence>
<feature type="region of interest" description="Disordered" evidence="9">
    <location>
        <begin position="639"/>
        <end position="663"/>
    </location>
</feature>
<feature type="compositionally biased region" description="Polar residues" evidence="9">
    <location>
        <begin position="537"/>
        <end position="552"/>
    </location>
</feature>
<keyword evidence="4" id="KW-0862">Zinc</keyword>
<feature type="compositionally biased region" description="Low complexity" evidence="9">
    <location>
        <begin position="194"/>
        <end position="217"/>
    </location>
</feature>
<keyword evidence="12" id="KW-1185">Reference proteome</keyword>
<feature type="compositionally biased region" description="Low complexity" evidence="9">
    <location>
        <begin position="158"/>
        <end position="167"/>
    </location>
</feature>
<evidence type="ECO:0000313" key="12">
    <source>
        <dbReference type="Proteomes" id="UP000053815"/>
    </source>
</evidence>
<accession>A0A0C9MS11</accession>
<evidence type="ECO:0000256" key="5">
    <source>
        <dbReference type="ARBA" id="ARBA00023015"/>
    </source>
</evidence>
<dbReference type="Gene3D" id="3.30.50.10">
    <property type="entry name" value="Erythroid Transcription Factor GATA-1, subunit A"/>
    <property type="match status" value="1"/>
</dbReference>
<feature type="compositionally biased region" description="Polar residues" evidence="9">
    <location>
        <begin position="641"/>
        <end position="652"/>
    </location>
</feature>
<feature type="compositionally biased region" description="Polar residues" evidence="9">
    <location>
        <begin position="726"/>
        <end position="737"/>
    </location>
</feature>
<feature type="compositionally biased region" description="Basic and acidic residues" evidence="9">
    <location>
        <begin position="75"/>
        <end position="84"/>
    </location>
</feature>
<dbReference type="SMART" id="SM00401">
    <property type="entry name" value="ZnF_GATA"/>
    <property type="match status" value="1"/>
</dbReference>
<dbReference type="InterPro" id="IPR039355">
    <property type="entry name" value="Transcription_factor_GATA"/>
</dbReference>
<comment type="subcellular location">
    <subcellularLocation>
        <location evidence="1">Nucleus</location>
    </subcellularLocation>
</comment>
<dbReference type="GO" id="GO:0000122">
    <property type="term" value="P:negative regulation of transcription by RNA polymerase II"/>
    <property type="evidence" value="ECO:0007669"/>
    <property type="project" value="TreeGrafter"/>
</dbReference>
<dbReference type="SUPFAM" id="SSF57716">
    <property type="entry name" value="Glucocorticoid receptor-like (DNA-binding domain)"/>
    <property type="match status" value="1"/>
</dbReference>
<dbReference type="FunFam" id="3.30.50.10:FF:000007">
    <property type="entry name" value="Nitrogen regulatory AreA, N-terminal"/>
    <property type="match status" value="1"/>
</dbReference>
<dbReference type="PROSITE" id="PS50114">
    <property type="entry name" value="GATA_ZN_FINGER_2"/>
    <property type="match status" value="1"/>
</dbReference>
<dbReference type="CDD" id="cd00202">
    <property type="entry name" value="ZnF_GATA"/>
    <property type="match status" value="1"/>
</dbReference>
<feature type="region of interest" description="Disordered" evidence="9">
    <location>
        <begin position="448"/>
        <end position="469"/>
    </location>
</feature>